<dbReference type="EMBL" id="LCMI01000006">
    <property type="protein sequence ID" value="KKU33051.1"/>
    <property type="molecule type" value="Genomic_DNA"/>
</dbReference>
<accession>A0A0G1PJX2</accession>
<comment type="caution">
    <text evidence="1">The sequence shown here is derived from an EMBL/GenBank/DDBJ whole genome shotgun (WGS) entry which is preliminary data.</text>
</comment>
<organism evidence="1 2">
    <name type="scientific">Candidatus Collierbacteria bacterium GW2011_GWA2_46_26</name>
    <dbReference type="NCBI Taxonomy" id="1618381"/>
    <lineage>
        <taxon>Bacteria</taxon>
        <taxon>Candidatus Collieribacteriota</taxon>
    </lineage>
</organism>
<evidence type="ECO:0000313" key="2">
    <source>
        <dbReference type="Proteomes" id="UP000034794"/>
    </source>
</evidence>
<dbReference type="AlphaFoldDB" id="A0A0G1PJX2"/>
<dbReference type="Proteomes" id="UP000034794">
    <property type="component" value="Unassembled WGS sequence"/>
</dbReference>
<evidence type="ECO:0000313" key="1">
    <source>
        <dbReference type="EMBL" id="KKU33051.1"/>
    </source>
</evidence>
<gene>
    <name evidence="1" type="ORF">UX47_C0006G0022</name>
</gene>
<protein>
    <submittedName>
        <fullName evidence="1">Uncharacterized protein</fullName>
    </submittedName>
</protein>
<reference evidence="1 2" key="1">
    <citation type="journal article" date="2015" name="Nature">
        <title>rRNA introns, odd ribosomes, and small enigmatic genomes across a large radiation of phyla.</title>
        <authorList>
            <person name="Brown C.T."/>
            <person name="Hug L.A."/>
            <person name="Thomas B.C."/>
            <person name="Sharon I."/>
            <person name="Castelle C.J."/>
            <person name="Singh A."/>
            <person name="Wilkins M.J."/>
            <person name="Williams K.H."/>
            <person name="Banfield J.F."/>
        </authorList>
    </citation>
    <scope>NUCLEOTIDE SEQUENCE [LARGE SCALE GENOMIC DNA]</scope>
</reference>
<proteinExistence type="predicted"/>
<name>A0A0G1PJX2_9BACT</name>
<sequence length="41" mass="4762">MSHMNWKVMSEKGVVALVAAADYLGYRIYRPGTMSRQLRHH</sequence>